<proteinExistence type="predicted"/>
<reference evidence="4" key="1">
    <citation type="submission" date="2014-03" db="EMBL/GenBank/DDBJ databases">
        <authorList>
            <person name="Aksoy S."/>
            <person name="Warren W."/>
            <person name="Wilson R.K."/>
        </authorList>
    </citation>
    <scope>NUCLEOTIDE SEQUENCE [LARGE SCALE GENOMIC DNA]</scope>
    <source>
        <strain evidence="4">IAEA</strain>
    </source>
</reference>
<dbReference type="Proteomes" id="UP000091820">
    <property type="component" value="Unassembled WGS sequence"/>
</dbReference>
<name>A0A1A9WCM3_9MUSC</name>
<feature type="region of interest" description="Disordered" evidence="1">
    <location>
        <begin position="47"/>
        <end position="72"/>
    </location>
</feature>
<evidence type="ECO:0000313" key="4">
    <source>
        <dbReference type="Proteomes" id="UP000091820"/>
    </source>
</evidence>
<evidence type="ECO:0000313" key="3">
    <source>
        <dbReference type="EnsemblMetazoa" id="GBRI014639-PA"/>
    </source>
</evidence>
<accession>A0A1A9WCM3</accession>
<dbReference type="VEuPathDB" id="VectorBase:GBRI014639"/>
<protein>
    <recommendedName>
        <fullName evidence="5">Zasp-like motif domain-containing protein</fullName>
    </recommendedName>
</protein>
<dbReference type="AlphaFoldDB" id="A0A1A9WCM3"/>
<reference evidence="3" key="2">
    <citation type="submission" date="2020-05" db="UniProtKB">
        <authorList>
            <consortium name="EnsemblMetazoa"/>
        </authorList>
    </citation>
    <scope>IDENTIFICATION</scope>
    <source>
        <strain evidence="3">IAEA</strain>
    </source>
</reference>
<evidence type="ECO:0008006" key="5">
    <source>
        <dbReference type="Google" id="ProtNLM"/>
    </source>
</evidence>
<keyword evidence="4" id="KW-1185">Reference proteome</keyword>
<dbReference type="EnsemblMetazoa" id="GBRI014639-RA">
    <property type="protein sequence ID" value="GBRI014639-PA"/>
    <property type="gene ID" value="GBRI014639"/>
</dbReference>
<feature type="signal peptide" evidence="2">
    <location>
        <begin position="1"/>
        <end position="20"/>
    </location>
</feature>
<sequence length="351" mass="40323">MNLCFTFVVVIVVWKSFALALYSPEKSYFNRDDLLYKADAYQTLPQNKPKRLPLPSVNVSGQERHSVDQKQSNVEQQHSTLVAQMQSQHQEFESFAKFLQNQSSNEHQTNATYVSSTPLLISPKKSNFISHVGHKEFKSYVGFSSNEPSKAYFTSVPTKFTRAVDNKLYFVNNGIKYGIENDLDSDTNYFRKPALKYGEPGGGSSTDDSGVVFSKQILYAPKRPRGETKLPHSYKYLPNPPSFITFTTTTEKPANYNSKTSVYHYNHKPYHTLVKSTNNIVPDFFAYRHSKSLLDSYIPSWHVAKMLQQYQHQLQEASMQTISNNNLHTLAFILPFKNNFKQSTNNKRNYK</sequence>
<feature type="chain" id="PRO_5008400245" description="Zasp-like motif domain-containing protein" evidence="2">
    <location>
        <begin position="21"/>
        <end position="351"/>
    </location>
</feature>
<organism evidence="3 4">
    <name type="scientific">Glossina brevipalpis</name>
    <dbReference type="NCBI Taxonomy" id="37001"/>
    <lineage>
        <taxon>Eukaryota</taxon>
        <taxon>Metazoa</taxon>
        <taxon>Ecdysozoa</taxon>
        <taxon>Arthropoda</taxon>
        <taxon>Hexapoda</taxon>
        <taxon>Insecta</taxon>
        <taxon>Pterygota</taxon>
        <taxon>Neoptera</taxon>
        <taxon>Endopterygota</taxon>
        <taxon>Diptera</taxon>
        <taxon>Brachycera</taxon>
        <taxon>Muscomorpha</taxon>
        <taxon>Hippoboscoidea</taxon>
        <taxon>Glossinidae</taxon>
        <taxon>Glossina</taxon>
    </lineage>
</organism>
<keyword evidence="2" id="KW-0732">Signal</keyword>
<evidence type="ECO:0000256" key="2">
    <source>
        <dbReference type="SAM" id="SignalP"/>
    </source>
</evidence>
<evidence type="ECO:0000256" key="1">
    <source>
        <dbReference type="SAM" id="MobiDB-lite"/>
    </source>
</evidence>